<dbReference type="InterPro" id="IPR038384">
    <property type="entry name" value="Formate_DH_C_sf"/>
</dbReference>
<feature type="binding site" evidence="13">
    <location>
        <position position="179"/>
    </location>
    <ligand>
        <name>[4Fe-4S] cluster</name>
        <dbReference type="ChEBI" id="CHEBI:49883"/>
        <label>1</label>
    </ligand>
</feature>
<keyword evidence="9 12" id="KW-0408">Iron</keyword>
<dbReference type="PANTHER" id="PTHR43545">
    <property type="entry name" value="FORMATE DEHYDROGENASE, NITRATE-INDUCIBLE, IRON-SULFUR SUBUNIT"/>
    <property type="match status" value="1"/>
</dbReference>
<evidence type="ECO:0000313" key="16">
    <source>
        <dbReference type="EMBL" id="ELR65303.1"/>
    </source>
</evidence>
<keyword evidence="2 12" id="KW-0813">Transport</keyword>
<organism evidence="16 17">
    <name type="scientific">Photobacterium marinum</name>
    <dbReference type="NCBI Taxonomy" id="1056511"/>
    <lineage>
        <taxon>Bacteria</taxon>
        <taxon>Pseudomonadati</taxon>
        <taxon>Pseudomonadota</taxon>
        <taxon>Gammaproteobacteria</taxon>
        <taxon>Vibrionales</taxon>
        <taxon>Vibrionaceae</taxon>
        <taxon>Photobacterium</taxon>
    </lineage>
</organism>
<evidence type="ECO:0000256" key="4">
    <source>
        <dbReference type="ARBA" id="ARBA00022485"/>
    </source>
</evidence>
<dbReference type="GO" id="GO:0046872">
    <property type="term" value="F:metal ion binding"/>
    <property type="evidence" value="ECO:0007669"/>
    <property type="project" value="UniProtKB-UniRule"/>
</dbReference>
<dbReference type="GO" id="GO:0045333">
    <property type="term" value="P:cellular respiration"/>
    <property type="evidence" value="ECO:0007669"/>
    <property type="project" value="InterPro"/>
</dbReference>
<comment type="caution">
    <text evidence="16">The sequence shown here is derived from an EMBL/GenBank/DDBJ whole genome shotgun (WGS) entry which is preliminary data.</text>
</comment>
<dbReference type="Proteomes" id="UP000011134">
    <property type="component" value="Unassembled WGS sequence"/>
</dbReference>
<dbReference type="Gene3D" id="1.20.5.480">
    <property type="entry name" value="Single helix bin"/>
    <property type="match status" value="1"/>
</dbReference>
<evidence type="ECO:0000256" key="14">
    <source>
        <dbReference type="SAM" id="MobiDB-lite"/>
    </source>
</evidence>
<feature type="binding site" evidence="13">
    <location>
        <position position="100"/>
    </location>
    <ligand>
        <name>[4Fe-4S] cluster</name>
        <dbReference type="ChEBI" id="CHEBI:49883"/>
        <label>3</label>
    </ligand>
</feature>
<dbReference type="Pfam" id="PF09163">
    <property type="entry name" value="Form-deh_trans"/>
    <property type="match status" value="1"/>
</dbReference>
<dbReference type="CDD" id="cd10558">
    <property type="entry name" value="FDH-N"/>
    <property type="match status" value="1"/>
</dbReference>
<evidence type="ECO:0000256" key="9">
    <source>
        <dbReference type="ARBA" id="ARBA00023004"/>
    </source>
</evidence>
<evidence type="ECO:0000256" key="8">
    <source>
        <dbReference type="ARBA" id="ARBA00022982"/>
    </source>
</evidence>
<comment type="subcellular location">
    <subcellularLocation>
        <location evidence="1">Cell membrane</location>
    </subcellularLocation>
</comment>
<feature type="binding site" evidence="13">
    <location>
        <position position="49"/>
    </location>
    <ligand>
        <name>[4Fe-4S] cluster</name>
        <dbReference type="ChEBI" id="CHEBI:49883"/>
        <label>2</label>
    </ligand>
</feature>
<keyword evidence="4 12" id="KW-0004">4Fe-4S</keyword>
<dbReference type="PANTHER" id="PTHR43545:SF6">
    <property type="entry name" value="FORMATE DEHYDROGENASE, NITRATE-INDUCIBLE, IRON-SULFUR SUBUNIT"/>
    <property type="match status" value="1"/>
</dbReference>
<evidence type="ECO:0000256" key="5">
    <source>
        <dbReference type="ARBA" id="ARBA00022692"/>
    </source>
</evidence>
<dbReference type="NCBIfam" id="TIGR01582">
    <property type="entry name" value="FDH-beta"/>
    <property type="match status" value="1"/>
</dbReference>
<dbReference type="GO" id="GO:0005886">
    <property type="term" value="C:plasma membrane"/>
    <property type="evidence" value="ECO:0007669"/>
    <property type="project" value="UniProtKB-SubCell"/>
</dbReference>
<dbReference type="RefSeq" id="WP_007466781.1">
    <property type="nucleotide sequence ID" value="NZ_AMZO01000020.1"/>
</dbReference>
<dbReference type="OrthoDB" id="9779457at2"/>
<evidence type="ECO:0000313" key="17">
    <source>
        <dbReference type="Proteomes" id="UP000011134"/>
    </source>
</evidence>
<feature type="binding site" evidence="13">
    <location>
        <position position="112"/>
    </location>
    <ligand>
        <name>[4Fe-4S] cluster</name>
        <dbReference type="ChEBI" id="CHEBI:49883"/>
        <label>4</label>
    </ligand>
</feature>
<keyword evidence="10 12" id="KW-0411">Iron-sulfur</keyword>
<reference evidence="16 17" key="1">
    <citation type="submission" date="2012-12" db="EMBL/GenBank/DDBJ databases">
        <title>Genome Assembly of Photobacterium sp. AK15.</title>
        <authorList>
            <person name="Khatri I."/>
            <person name="Vaidya B."/>
            <person name="Srinivas T.N.R."/>
            <person name="Subramanian S."/>
            <person name="Pinnaka A."/>
        </authorList>
    </citation>
    <scope>NUCLEOTIDE SEQUENCE [LARGE SCALE GENOMIC DNA]</scope>
    <source>
        <strain evidence="16 17">AK15</strain>
    </source>
</reference>
<evidence type="ECO:0000256" key="10">
    <source>
        <dbReference type="ARBA" id="ARBA00023014"/>
    </source>
</evidence>
<feature type="domain" description="4Fe-4S ferredoxin-type" evidence="15">
    <location>
        <begin position="124"/>
        <end position="153"/>
    </location>
</feature>
<evidence type="ECO:0000259" key="15">
    <source>
        <dbReference type="PROSITE" id="PS51379"/>
    </source>
</evidence>
<feature type="binding site" evidence="13">
    <location>
        <position position="175"/>
    </location>
    <ligand>
        <name>[4Fe-4S] cluster</name>
        <dbReference type="ChEBI" id="CHEBI:49883"/>
        <label>2</label>
    </ligand>
</feature>
<dbReference type="InterPro" id="IPR017900">
    <property type="entry name" value="4Fe4S_Fe_S_CS"/>
</dbReference>
<name>L8JAR7_9GAMM</name>
<feature type="binding site" evidence="13">
    <location>
        <position position="133"/>
    </location>
    <ligand>
        <name>[4Fe-4S] cluster</name>
        <dbReference type="ChEBI" id="CHEBI:49883"/>
        <label>4</label>
    </ligand>
</feature>
<evidence type="ECO:0000256" key="7">
    <source>
        <dbReference type="ARBA" id="ARBA00022737"/>
    </source>
</evidence>
<feature type="binding site" evidence="13">
    <location>
        <position position="143"/>
    </location>
    <ligand>
        <name>[4Fe-4S] cluster</name>
        <dbReference type="ChEBI" id="CHEBI:49883"/>
        <label>3</label>
    </ligand>
</feature>
<feature type="domain" description="4Fe-4S ferredoxin-type" evidence="15">
    <location>
        <begin position="91"/>
        <end position="123"/>
    </location>
</feature>
<dbReference type="SUPFAM" id="SSF54862">
    <property type="entry name" value="4Fe-4S ferredoxins"/>
    <property type="match status" value="1"/>
</dbReference>
<feature type="compositionally biased region" description="Polar residues" evidence="14">
    <location>
        <begin position="1"/>
        <end position="19"/>
    </location>
</feature>
<keyword evidence="7" id="KW-0677">Repeat</keyword>
<keyword evidence="3 12" id="KW-1003">Cell membrane</keyword>
<dbReference type="GO" id="GO:0015944">
    <property type="term" value="P:formate oxidation"/>
    <property type="evidence" value="ECO:0007669"/>
    <property type="project" value="UniProtKB-UniRule"/>
</dbReference>
<evidence type="ECO:0000256" key="12">
    <source>
        <dbReference type="PIRNR" id="PIRNR036298"/>
    </source>
</evidence>
<evidence type="ECO:0000256" key="6">
    <source>
        <dbReference type="ARBA" id="ARBA00022723"/>
    </source>
</evidence>
<dbReference type="AlphaFoldDB" id="L8JAR7"/>
<keyword evidence="5" id="KW-0812">Transmembrane</keyword>
<dbReference type="InterPro" id="IPR015246">
    <property type="entry name" value="Formate_DH_TM"/>
</dbReference>
<protein>
    <recommendedName>
        <fullName evidence="12">Formate dehydrogenase iron-sulfur subunit</fullName>
    </recommendedName>
</protein>
<feature type="binding site" evidence="13">
    <location>
        <position position="160"/>
    </location>
    <ligand>
        <name>[4Fe-4S] cluster</name>
        <dbReference type="ChEBI" id="CHEBI:49883"/>
        <label>2</label>
    </ligand>
</feature>
<feature type="binding site" evidence="13">
    <location>
        <position position="103"/>
    </location>
    <ligand>
        <name>[4Fe-4S] cluster</name>
        <dbReference type="ChEBI" id="CHEBI:49883"/>
        <label>3</label>
    </ligand>
</feature>
<dbReference type="InterPro" id="IPR014603">
    <property type="entry name" value="Formate_DH_Fe-S_su"/>
</dbReference>
<feature type="region of interest" description="Disordered" evidence="14">
    <location>
        <begin position="1"/>
        <end position="24"/>
    </location>
</feature>
<keyword evidence="11 12" id="KW-0472">Membrane</keyword>
<evidence type="ECO:0000256" key="1">
    <source>
        <dbReference type="ARBA" id="ARBA00004236"/>
    </source>
</evidence>
<dbReference type="GO" id="GO:0051539">
    <property type="term" value="F:4 iron, 4 sulfur cluster binding"/>
    <property type="evidence" value="ECO:0007669"/>
    <property type="project" value="UniProtKB-UniRule"/>
</dbReference>
<dbReference type="Pfam" id="PF13247">
    <property type="entry name" value="Fer4_11"/>
    <property type="match status" value="1"/>
</dbReference>
<dbReference type="PATRIC" id="fig|1056511.3.peg.2952"/>
<feature type="binding site" evidence="13">
    <location>
        <position position="45"/>
    </location>
    <ligand>
        <name>[4Fe-4S] cluster</name>
        <dbReference type="ChEBI" id="CHEBI:49883"/>
        <label>1</label>
    </ligand>
</feature>
<accession>L8JAR7</accession>
<keyword evidence="6 12" id="KW-0479">Metal-binding</keyword>
<dbReference type="InterPro" id="IPR051555">
    <property type="entry name" value="FDH_Electron_Transfer_Unit"/>
</dbReference>
<dbReference type="EMBL" id="AMZO01000020">
    <property type="protein sequence ID" value="ELR65303.1"/>
    <property type="molecule type" value="Genomic_DNA"/>
</dbReference>
<evidence type="ECO:0000256" key="13">
    <source>
        <dbReference type="PIRSR" id="PIRSR036298-50"/>
    </source>
</evidence>
<feature type="binding site" evidence="13">
    <location>
        <position position="163"/>
    </location>
    <ligand>
        <name>[4Fe-4S] cluster</name>
        <dbReference type="ChEBI" id="CHEBI:49883"/>
        <label>2</label>
    </ligand>
</feature>
<evidence type="ECO:0000256" key="11">
    <source>
        <dbReference type="ARBA" id="ARBA00023136"/>
    </source>
</evidence>
<keyword evidence="8 12" id="KW-0249">Electron transport</keyword>
<feature type="binding site" evidence="13">
    <location>
        <position position="42"/>
    </location>
    <ligand>
        <name>[4Fe-4S] cluster</name>
        <dbReference type="ChEBI" id="CHEBI:49883"/>
        <label>1</label>
    </ligand>
</feature>
<proteinExistence type="predicted"/>
<feature type="binding site" evidence="13">
    <location>
        <position position="39"/>
    </location>
    <ligand>
        <name>[4Fe-4S] cluster</name>
        <dbReference type="ChEBI" id="CHEBI:49883"/>
        <label>1</label>
    </ligand>
</feature>
<comment type="function">
    <text evidence="12">The beta chain is an electron transfer unit containing 4 cysteine clusters involved in the formation of iron-sulfur centers.</text>
</comment>
<feature type="binding site" evidence="13">
    <location>
        <position position="136"/>
    </location>
    <ligand>
        <name>[4Fe-4S] cluster</name>
        <dbReference type="ChEBI" id="CHEBI:49883"/>
        <label>4</label>
    </ligand>
</feature>
<gene>
    <name evidence="16" type="ORF">C942_01876</name>
</gene>
<feature type="binding site" evidence="13">
    <location>
        <position position="108"/>
    </location>
    <ligand>
        <name>[4Fe-4S] cluster</name>
        <dbReference type="ChEBI" id="CHEBI:49883"/>
        <label>3</label>
    </ligand>
</feature>
<keyword evidence="17" id="KW-1185">Reference proteome</keyword>
<evidence type="ECO:0000256" key="3">
    <source>
        <dbReference type="ARBA" id="ARBA00022475"/>
    </source>
</evidence>
<sequence length="301" mass="33165">MTMQSQNIIRSSATSSLTPPAQGRHHQVEVTKLIDVTCCSGCKGCMVACSEWNDLREDVGSFQDSYQNPEDTTAHAWTTIHFKEVEEDNRFKWLFSKHSCMHCSDPGCLKACPQPGAIVQYENGVVDFNSEKCVGCGYCIAGCPFDIPRLNPVDNRVYKCTLCLDRLQAGQAPSCVKTCPTGALRFGAREEILHYAEQRVAQLKAKGHSKAGIYNPQGVNGTHVIYVLHDITQPEHYDLPKEPKIGTSVTLWKDALKPLSAAGFVGTLALAAIHRITVGRNRVRAEEESESHQDSKAEGDK</sequence>
<dbReference type="InterPro" id="IPR017896">
    <property type="entry name" value="4Fe4S_Fe-S-bd"/>
</dbReference>
<dbReference type="PROSITE" id="PS51379">
    <property type="entry name" value="4FE4S_FER_2"/>
    <property type="match status" value="2"/>
</dbReference>
<dbReference type="PIRSF" id="PIRSF036298">
    <property type="entry name" value="FDH_4Fe4S"/>
    <property type="match status" value="1"/>
</dbReference>
<evidence type="ECO:0000256" key="2">
    <source>
        <dbReference type="ARBA" id="ARBA00022448"/>
    </source>
</evidence>
<dbReference type="Gene3D" id="3.30.70.20">
    <property type="match status" value="2"/>
</dbReference>
<comment type="cofactor">
    <cofactor evidence="12 13">
        <name>[4Fe-4S] cluster</name>
        <dbReference type="ChEBI" id="CHEBI:49883"/>
    </cofactor>
    <text evidence="12 13">Binds 4 [4Fe-4S] clusters per subunit.</text>
</comment>
<dbReference type="PROSITE" id="PS00198">
    <property type="entry name" value="4FE4S_FER_1"/>
    <property type="match status" value="1"/>
</dbReference>
<dbReference type="InterPro" id="IPR006470">
    <property type="entry name" value="Formate_DH_bsu_Proteobacteria"/>
</dbReference>
<feature type="binding site" evidence="13">
    <location>
        <position position="139"/>
    </location>
    <ligand>
        <name>[4Fe-4S] cluster</name>
        <dbReference type="ChEBI" id="CHEBI:49883"/>
        <label>4</label>
    </ligand>
</feature>